<reference evidence="6 7" key="1">
    <citation type="submission" date="2016-11" db="EMBL/GenBank/DDBJ databases">
        <title>Mixed transmission modes and dynamic genome evolution in an obligate animal-bacterial symbiosis.</title>
        <authorList>
            <person name="Russell S.L."/>
            <person name="Corbett-Detig R.B."/>
            <person name="Cavanaugh C.M."/>
        </authorList>
    </citation>
    <scope>NUCLEOTIDE SEQUENCE [LARGE SCALE GENOMIC DNA]</scope>
    <source>
        <strain evidence="6">Sveles-Q1</strain>
    </source>
</reference>
<feature type="transmembrane region" description="Helical" evidence="5">
    <location>
        <begin position="171"/>
        <end position="189"/>
    </location>
</feature>
<evidence type="ECO:0000256" key="4">
    <source>
        <dbReference type="ARBA" id="ARBA00023136"/>
    </source>
</evidence>
<organism evidence="6 7">
    <name type="scientific">Solemya pervernicosa gill symbiont</name>
    <dbReference type="NCBI Taxonomy" id="642797"/>
    <lineage>
        <taxon>Bacteria</taxon>
        <taxon>Pseudomonadati</taxon>
        <taxon>Pseudomonadota</taxon>
        <taxon>Gammaproteobacteria</taxon>
        <taxon>sulfur-oxidizing symbionts</taxon>
    </lineage>
</organism>
<dbReference type="Gene3D" id="1.20.1530.20">
    <property type="match status" value="1"/>
</dbReference>
<keyword evidence="3 5" id="KW-1133">Transmembrane helix</keyword>
<dbReference type="RefSeq" id="WP_078484830.1">
    <property type="nucleotide sequence ID" value="NZ_MPRL01000076.1"/>
</dbReference>
<dbReference type="Pfam" id="PF01758">
    <property type="entry name" value="SBF"/>
    <property type="match status" value="1"/>
</dbReference>
<gene>
    <name evidence="6" type="ORF">BOW53_14630</name>
</gene>
<dbReference type="PANTHER" id="PTHR10361:SF24">
    <property type="entry name" value="P3 PROTEIN"/>
    <property type="match status" value="1"/>
</dbReference>
<comment type="caution">
    <text evidence="6">The sequence shown here is derived from an EMBL/GenBank/DDBJ whole genome shotgun (WGS) entry which is preliminary data.</text>
</comment>
<evidence type="ECO:0000313" key="6">
    <source>
        <dbReference type="EMBL" id="OOZ38679.1"/>
    </source>
</evidence>
<feature type="transmembrane region" description="Helical" evidence="5">
    <location>
        <begin position="140"/>
        <end position="159"/>
    </location>
</feature>
<evidence type="ECO:0000256" key="5">
    <source>
        <dbReference type="SAM" id="Phobius"/>
    </source>
</evidence>
<dbReference type="InterPro" id="IPR038770">
    <property type="entry name" value="Na+/solute_symporter_sf"/>
</dbReference>
<dbReference type="InterPro" id="IPR004710">
    <property type="entry name" value="Bilac:Na_transpt"/>
</dbReference>
<dbReference type="OrthoDB" id="9806785at2"/>
<dbReference type="InterPro" id="IPR002657">
    <property type="entry name" value="BilAc:Na_symport/Acr3"/>
</dbReference>
<sequence>MEASTITTVILPLSLAIIMLGMGLSLVVDDFRRVLRYPRAVTIGLANQLIVLPLFAFALVQLFQLPPELAVGFMIIAACPGGATSNLMTHLARGDAALSITLTAVTSLITVFSIPLVVNFALQHFTHVGSEFQLPVVKTIIQIALITLIPVSLGMVIRAKAPNFALRSQTTVKILSTLFLAALIVMIILKESAMIQENMLKLGPVAITLNLATMAIGFYTARFFRLNQSQTTCISIEVGVQNGTLGIIIATSILLNPALAVPPVIYSILMFFSAGAFIALMSRRYRTTATTS</sequence>
<accession>A0A1T2L0Q2</accession>
<keyword evidence="4 5" id="KW-0472">Membrane</keyword>
<proteinExistence type="predicted"/>
<evidence type="ECO:0000256" key="1">
    <source>
        <dbReference type="ARBA" id="ARBA00004141"/>
    </source>
</evidence>
<keyword evidence="7" id="KW-1185">Reference proteome</keyword>
<name>A0A1T2L0Q2_9GAMM</name>
<protein>
    <submittedName>
        <fullName evidence="6">Bile acid:sodium symporter</fullName>
    </submittedName>
</protein>
<evidence type="ECO:0000256" key="3">
    <source>
        <dbReference type="ARBA" id="ARBA00022989"/>
    </source>
</evidence>
<dbReference type="AlphaFoldDB" id="A0A1T2L0Q2"/>
<evidence type="ECO:0000313" key="7">
    <source>
        <dbReference type="Proteomes" id="UP000191110"/>
    </source>
</evidence>
<feature type="transmembrane region" description="Helical" evidence="5">
    <location>
        <begin position="233"/>
        <end position="254"/>
    </location>
</feature>
<dbReference type="EMBL" id="MPRL01000076">
    <property type="protein sequence ID" value="OOZ38679.1"/>
    <property type="molecule type" value="Genomic_DNA"/>
</dbReference>
<feature type="transmembrane region" description="Helical" evidence="5">
    <location>
        <begin position="40"/>
        <end position="63"/>
    </location>
</feature>
<keyword evidence="2 5" id="KW-0812">Transmembrane</keyword>
<evidence type="ECO:0000256" key="2">
    <source>
        <dbReference type="ARBA" id="ARBA00022692"/>
    </source>
</evidence>
<feature type="transmembrane region" description="Helical" evidence="5">
    <location>
        <begin position="201"/>
        <end position="221"/>
    </location>
</feature>
<dbReference type="Proteomes" id="UP000191110">
    <property type="component" value="Unassembled WGS sequence"/>
</dbReference>
<feature type="transmembrane region" description="Helical" evidence="5">
    <location>
        <begin position="260"/>
        <end position="280"/>
    </location>
</feature>
<comment type="subcellular location">
    <subcellularLocation>
        <location evidence="1">Membrane</location>
        <topology evidence="1">Multi-pass membrane protein</topology>
    </subcellularLocation>
</comment>
<feature type="transmembrane region" description="Helical" evidence="5">
    <location>
        <begin position="6"/>
        <end position="28"/>
    </location>
</feature>
<feature type="transmembrane region" description="Helical" evidence="5">
    <location>
        <begin position="96"/>
        <end position="120"/>
    </location>
</feature>
<dbReference type="GO" id="GO:0016020">
    <property type="term" value="C:membrane"/>
    <property type="evidence" value="ECO:0007669"/>
    <property type="project" value="UniProtKB-SubCell"/>
</dbReference>
<feature type="transmembrane region" description="Helical" evidence="5">
    <location>
        <begin position="69"/>
        <end position="89"/>
    </location>
</feature>
<dbReference type="PANTHER" id="PTHR10361">
    <property type="entry name" value="SODIUM-BILE ACID COTRANSPORTER"/>
    <property type="match status" value="1"/>
</dbReference>